<evidence type="ECO:0000256" key="2">
    <source>
        <dbReference type="ARBA" id="ARBA00004644"/>
    </source>
</evidence>
<evidence type="ECO:0000256" key="10">
    <source>
        <dbReference type="ARBA" id="ARBA00023329"/>
    </source>
</evidence>
<dbReference type="GO" id="GO:0031410">
    <property type="term" value="C:cytoplasmic vesicle"/>
    <property type="evidence" value="ECO:0007669"/>
    <property type="project" value="UniProtKB-KW"/>
</dbReference>
<keyword evidence="10" id="KW-0968">Cytoplasmic vesicle</keyword>
<dbReference type="PANTHER" id="PTHR31937">
    <property type="entry name" value="TRANSMEMBRANE PROTEIN 163"/>
    <property type="match status" value="1"/>
</dbReference>
<dbReference type="SUPFAM" id="SSF161111">
    <property type="entry name" value="Cation efflux protein transmembrane domain-like"/>
    <property type="match status" value="1"/>
</dbReference>
<accession>A0A967EA19</accession>
<dbReference type="PANTHER" id="PTHR31937:SF2">
    <property type="entry name" value="TRANSMEMBRANE PROTEIN 163"/>
    <property type="match status" value="1"/>
</dbReference>
<evidence type="ECO:0000256" key="8">
    <source>
        <dbReference type="ARBA" id="ARBA00023018"/>
    </source>
</evidence>
<comment type="caution">
    <text evidence="13">The sequence shown here is derived from an EMBL/GenBank/DDBJ whole genome shotgun (WGS) entry which is preliminary data.</text>
</comment>
<evidence type="ECO:0000256" key="5">
    <source>
        <dbReference type="ARBA" id="ARBA00022753"/>
    </source>
</evidence>
<sequence>MSGGEPARRPVAPIASDAEVGGRCCASAAAPRFEAGLPLLDLVVSGGPGEVDPQAPAADRCVDQCCAAVPVPDTGWFVAARRARWLSWFSLVWMAAEGVLGLVAGLDGGSIALVGWALGSVIEAAASVIVIWRFTGSRTLSEGAERGAQRAVAVSFFLLAPYVAVEAISDLITGRAASATALGLAVTAASLIVMPLLGHAKRHLGQRLGSGATAGEGTQNLLCAAQAGAVLIGLAATAAWGWSWLDPAVALLLAGWAVREGISAWRGDDCC</sequence>
<dbReference type="InterPro" id="IPR027469">
    <property type="entry name" value="Cation_efflux_TMD_sf"/>
</dbReference>
<keyword evidence="7 11" id="KW-1133">Transmembrane helix</keyword>
<keyword evidence="9 11" id="KW-0472">Membrane</keyword>
<evidence type="ECO:0000256" key="1">
    <source>
        <dbReference type="ARBA" id="ARBA00004146"/>
    </source>
</evidence>
<dbReference type="InterPro" id="IPR026765">
    <property type="entry name" value="Tmem163"/>
</dbReference>
<evidence type="ECO:0000256" key="7">
    <source>
        <dbReference type="ARBA" id="ARBA00022989"/>
    </source>
</evidence>
<dbReference type="InterPro" id="IPR058533">
    <property type="entry name" value="Cation_efflux_TM"/>
</dbReference>
<proteinExistence type="inferred from homology"/>
<dbReference type="Pfam" id="PF01545">
    <property type="entry name" value="Cation_efflux"/>
    <property type="match status" value="1"/>
</dbReference>
<keyword evidence="6" id="KW-0862">Zinc</keyword>
<evidence type="ECO:0000313" key="14">
    <source>
        <dbReference type="Proteomes" id="UP000744769"/>
    </source>
</evidence>
<evidence type="ECO:0000256" key="9">
    <source>
        <dbReference type="ARBA" id="ARBA00023136"/>
    </source>
</evidence>
<feature type="transmembrane region" description="Helical" evidence="11">
    <location>
        <begin position="177"/>
        <end position="200"/>
    </location>
</feature>
<feature type="domain" description="Cation efflux protein transmembrane" evidence="12">
    <location>
        <begin position="97"/>
        <end position="256"/>
    </location>
</feature>
<evidence type="ECO:0000256" key="6">
    <source>
        <dbReference type="ARBA" id="ARBA00022833"/>
    </source>
</evidence>
<feature type="transmembrane region" description="Helical" evidence="11">
    <location>
        <begin position="111"/>
        <end position="135"/>
    </location>
</feature>
<reference evidence="13" key="1">
    <citation type="submission" date="2020-03" db="EMBL/GenBank/DDBJ databases">
        <title>Draft sequencing of Calidifontibacter sp. DB0510.</title>
        <authorList>
            <person name="Kim D.-U."/>
        </authorList>
    </citation>
    <scope>NUCLEOTIDE SEQUENCE</scope>
    <source>
        <strain evidence="13">DB0510</strain>
    </source>
</reference>
<evidence type="ECO:0000256" key="3">
    <source>
        <dbReference type="ARBA" id="ARBA00008731"/>
    </source>
</evidence>
<feature type="transmembrane region" description="Helical" evidence="11">
    <location>
        <begin position="147"/>
        <end position="165"/>
    </location>
</feature>
<dbReference type="AlphaFoldDB" id="A0A967EA19"/>
<evidence type="ECO:0000259" key="12">
    <source>
        <dbReference type="Pfam" id="PF01545"/>
    </source>
</evidence>
<name>A0A967EA19_9MICO</name>
<keyword evidence="4 11" id="KW-0812">Transmembrane</keyword>
<keyword evidence="5" id="KW-0967">Endosome</keyword>
<dbReference type="Proteomes" id="UP000744769">
    <property type="component" value="Unassembled WGS sequence"/>
</dbReference>
<dbReference type="EMBL" id="JAAOIV010000005">
    <property type="protein sequence ID" value="NHN55815.1"/>
    <property type="molecule type" value="Genomic_DNA"/>
</dbReference>
<feature type="transmembrane region" description="Helical" evidence="11">
    <location>
        <begin position="221"/>
        <end position="242"/>
    </location>
</feature>
<organism evidence="13 14">
    <name type="scientific">Metallococcus carri</name>
    <dbReference type="NCBI Taxonomy" id="1656884"/>
    <lineage>
        <taxon>Bacteria</taxon>
        <taxon>Bacillati</taxon>
        <taxon>Actinomycetota</taxon>
        <taxon>Actinomycetes</taxon>
        <taxon>Micrococcales</taxon>
        <taxon>Dermacoccaceae</taxon>
        <taxon>Metallococcus</taxon>
    </lineage>
</organism>
<protein>
    <submittedName>
        <fullName evidence="13">Cation transporter</fullName>
    </submittedName>
</protein>
<evidence type="ECO:0000313" key="13">
    <source>
        <dbReference type="EMBL" id="NHN55815.1"/>
    </source>
</evidence>
<comment type="subcellular location">
    <subcellularLocation>
        <location evidence="2">Cytoplasmic vesicle</location>
        <location evidence="2">Secretory vesicle</location>
        <location evidence="2">Synaptic vesicle membrane</location>
        <topology evidence="2">Multi-pass membrane protein</topology>
    </subcellularLocation>
    <subcellularLocation>
        <location evidence="1">Early endosome membrane</location>
    </subcellularLocation>
</comment>
<gene>
    <name evidence="13" type="ORF">G9U51_08505</name>
</gene>
<keyword evidence="14" id="KW-1185">Reference proteome</keyword>
<comment type="similarity">
    <text evidence="3">Belongs to the TMEM163 family.</text>
</comment>
<evidence type="ECO:0000256" key="11">
    <source>
        <dbReference type="SAM" id="Phobius"/>
    </source>
</evidence>
<feature type="transmembrane region" description="Helical" evidence="11">
    <location>
        <begin position="85"/>
        <end position="105"/>
    </location>
</feature>
<keyword evidence="8" id="KW-0770">Synapse</keyword>
<evidence type="ECO:0000256" key="4">
    <source>
        <dbReference type="ARBA" id="ARBA00022692"/>
    </source>
</evidence>
<dbReference type="GO" id="GO:0016020">
    <property type="term" value="C:membrane"/>
    <property type="evidence" value="ECO:0007669"/>
    <property type="project" value="TreeGrafter"/>
</dbReference>
<dbReference type="Gene3D" id="1.20.1510.10">
    <property type="entry name" value="Cation efflux protein transmembrane domain"/>
    <property type="match status" value="1"/>
</dbReference>